<sequence>MSGVAEVCEALSGSLLCLACLTAVLLCGGQPEKRLVTATQEPSDVSQPVSQEGTVVAATPGSVTARSADGYTQTYLVTPNTTVITHGGSQPASAATHFAVNDRIFVVGTVQGGSRLATAVADRDAGPGNGPPMDWSAEQPIPRGGG</sequence>
<name>A0A2U3P6P6_9MYCO</name>
<dbReference type="EMBL" id="FUEZ01000003">
    <property type="protein sequence ID" value="SPM39355.1"/>
    <property type="molecule type" value="Genomic_DNA"/>
</dbReference>
<keyword evidence="3" id="KW-1185">Reference proteome</keyword>
<evidence type="ECO:0000313" key="3">
    <source>
        <dbReference type="Proteomes" id="UP000240424"/>
    </source>
</evidence>
<feature type="region of interest" description="Disordered" evidence="1">
    <location>
        <begin position="122"/>
        <end position="146"/>
    </location>
</feature>
<gene>
    <name evidence="2" type="ORF">MNAB215_1537</name>
</gene>
<proteinExistence type="predicted"/>
<evidence type="ECO:0008006" key="4">
    <source>
        <dbReference type="Google" id="ProtNLM"/>
    </source>
</evidence>
<accession>A0A2U3P6P6</accession>
<protein>
    <recommendedName>
        <fullName evidence="4">DUF5666 domain-containing protein</fullName>
    </recommendedName>
</protein>
<evidence type="ECO:0000313" key="2">
    <source>
        <dbReference type="EMBL" id="SPM39355.1"/>
    </source>
</evidence>
<dbReference type="AlphaFoldDB" id="A0A2U3P6P6"/>
<evidence type="ECO:0000256" key="1">
    <source>
        <dbReference type="SAM" id="MobiDB-lite"/>
    </source>
</evidence>
<organism evidence="2 3">
    <name type="scientific">Mycobacterium numidiamassiliense</name>
    <dbReference type="NCBI Taxonomy" id="1841861"/>
    <lineage>
        <taxon>Bacteria</taxon>
        <taxon>Bacillati</taxon>
        <taxon>Actinomycetota</taxon>
        <taxon>Actinomycetes</taxon>
        <taxon>Mycobacteriales</taxon>
        <taxon>Mycobacteriaceae</taxon>
        <taxon>Mycobacterium</taxon>
    </lineage>
</organism>
<reference evidence="2 3" key="1">
    <citation type="submission" date="2017-01" db="EMBL/GenBank/DDBJ databases">
        <authorList>
            <consortium name="Urmite Genomes"/>
        </authorList>
    </citation>
    <scope>NUCLEOTIDE SEQUENCE [LARGE SCALE GENOMIC DNA]</scope>
    <source>
        <strain evidence="2 3">AB215</strain>
    </source>
</reference>
<dbReference type="Proteomes" id="UP000240424">
    <property type="component" value="Unassembled WGS sequence"/>
</dbReference>